<organism evidence="2 3">
    <name type="scientific">Mycolicibacterium bacteremicum</name>
    <name type="common">Mycobacterium bacteremicum</name>
    <dbReference type="NCBI Taxonomy" id="564198"/>
    <lineage>
        <taxon>Bacteria</taxon>
        <taxon>Bacillati</taxon>
        <taxon>Actinomycetota</taxon>
        <taxon>Actinomycetes</taxon>
        <taxon>Mycobacteriales</taxon>
        <taxon>Mycobacteriaceae</taxon>
        <taxon>Mycolicibacterium</taxon>
    </lineage>
</organism>
<keyword evidence="1" id="KW-1133">Transmembrane helix</keyword>
<evidence type="ECO:0008006" key="4">
    <source>
        <dbReference type="Google" id="ProtNLM"/>
    </source>
</evidence>
<dbReference type="RefSeq" id="WP_165762288.1">
    <property type="nucleotide sequence ID" value="NZ_JACKVM010000014.1"/>
</dbReference>
<keyword evidence="1" id="KW-0812">Transmembrane</keyword>
<gene>
    <name evidence="2" type="ORF">BST17_16010</name>
</gene>
<dbReference type="AlphaFoldDB" id="A0A1W9YVA0"/>
<proteinExistence type="predicted"/>
<accession>A0A1W9YVA0</accession>
<dbReference type="EMBL" id="MVHJ01000012">
    <property type="protein sequence ID" value="ORA03995.1"/>
    <property type="molecule type" value="Genomic_DNA"/>
</dbReference>
<sequence>MAGSFGTSSRARRPRGWRGIAERGLQGGIDTAAEFSGLLASKLAALSDPRAKLLRKRRWALRLGLFFAVSSAFWILVTAVLASWSTPVWALIVTGVIAAGAAFPATLLFLRYRWLRAEPLPAGPTARRMPPWGSAARKPMADLASSERGLYSLLGVLQRGRMLPEAELREIAAAAGQTAVTMAATADEVVAMERTASASPRSRAHLAPTIASFTAQLQRGAHQYDEMVTAAAQLVSSVNSGPMSNSPMAQQRYRDELVHATDRLQGWAQAFEELGQLRGA</sequence>
<dbReference type="Pfam" id="PF25587">
    <property type="entry name" value="Rv2743c"/>
    <property type="match status" value="1"/>
</dbReference>
<evidence type="ECO:0000256" key="1">
    <source>
        <dbReference type="SAM" id="Phobius"/>
    </source>
</evidence>
<feature type="transmembrane region" description="Helical" evidence="1">
    <location>
        <begin position="59"/>
        <end position="82"/>
    </location>
</feature>
<name>A0A1W9YVA0_MYCBA</name>
<evidence type="ECO:0000313" key="2">
    <source>
        <dbReference type="EMBL" id="ORA03995.1"/>
    </source>
</evidence>
<keyword evidence="1" id="KW-0472">Membrane</keyword>
<comment type="caution">
    <text evidence="2">The sequence shown here is derived from an EMBL/GenBank/DDBJ whole genome shotgun (WGS) entry which is preliminary data.</text>
</comment>
<reference evidence="2 3" key="1">
    <citation type="submission" date="2017-02" db="EMBL/GenBank/DDBJ databases">
        <title>The new phylogeny of genus Mycobacterium.</title>
        <authorList>
            <person name="Tortoli E."/>
            <person name="Trovato A."/>
            <person name="Cirillo D.M."/>
        </authorList>
    </citation>
    <scope>NUCLEOTIDE SEQUENCE [LARGE SCALE GENOMIC DNA]</scope>
    <source>
        <strain evidence="2 3">DSM 45578</strain>
    </source>
</reference>
<dbReference type="STRING" id="564198.BST17_16010"/>
<feature type="transmembrane region" description="Helical" evidence="1">
    <location>
        <begin position="88"/>
        <end position="110"/>
    </location>
</feature>
<dbReference type="Proteomes" id="UP000192366">
    <property type="component" value="Unassembled WGS sequence"/>
</dbReference>
<dbReference type="InterPro" id="IPR057952">
    <property type="entry name" value="Rv2743c-like"/>
</dbReference>
<protein>
    <recommendedName>
        <fullName evidence="4">Membrane alanine rich protein</fullName>
    </recommendedName>
</protein>
<evidence type="ECO:0000313" key="3">
    <source>
        <dbReference type="Proteomes" id="UP000192366"/>
    </source>
</evidence>
<dbReference type="NCBIfam" id="NF047839">
    <property type="entry name" value="PspM_Rv2743c"/>
    <property type="match status" value="1"/>
</dbReference>
<keyword evidence="3" id="KW-1185">Reference proteome</keyword>